<evidence type="ECO:0000313" key="2">
    <source>
        <dbReference type="Proteomes" id="UP001620626"/>
    </source>
</evidence>
<protein>
    <submittedName>
        <fullName evidence="1">Uncharacterized protein</fullName>
    </submittedName>
</protein>
<comment type="caution">
    <text evidence="1">The sequence shown here is derived from an EMBL/GenBank/DDBJ whole genome shotgun (WGS) entry which is preliminary data.</text>
</comment>
<dbReference type="PANTHER" id="PTHR21696:SF2">
    <property type="entry name" value="PROTEIN UNC-79 HOMOLOG"/>
    <property type="match status" value="1"/>
</dbReference>
<proteinExistence type="predicted"/>
<keyword evidence="2" id="KW-1185">Reference proteome</keyword>
<dbReference type="AlphaFoldDB" id="A0ABD2IIE6"/>
<dbReference type="EMBL" id="JBICBT010001235">
    <property type="protein sequence ID" value="KAL3077025.1"/>
    <property type="molecule type" value="Genomic_DNA"/>
</dbReference>
<reference evidence="1 2" key="1">
    <citation type="submission" date="2024-10" db="EMBL/GenBank/DDBJ databases">
        <authorList>
            <person name="Kim D."/>
        </authorList>
    </citation>
    <scope>NUCLEOTIDE SEQUENCE [LARGE SCALE GENOMIC DNA]</scope>
    <source>
        <strain evidence="1">BH-2024</strain>
    </source>
</reference>
<evidence type="ECO:0000313" key="1">
    <source>
        <dbReference type="EMBL" id="KAL3077025.1"/>
    </source>
</evidence>
<dbReference type="Pfam" id="PF14776">
    <property type="entry name" value="UNC-79"/>
    <property type="match status" value="1"/>
</dbReference>
<dbReference type="InterPro" id="IPR024855">
    <property type="entry name" value="UNC79"/>
</dbReference>
<sequence>MAAHCPPVAEATQDSIGYLLSAIFQWFATTTLLPNDTMGQSLEQLKSDFSSPANDSIKHWPLITMKSSLNCCPNSLSQVPRLRMPFGTRQVFHNSSREISTCRRLQRFFVRIARAVFHRSSSPLPSIAPKIRKRCAVNYFWIGSDVFVDYVNDGTRNDDIKRELLKLDRKIIAAASIGILGQQQKALQQQQQQQLTSNDITAGGGLPFCAIEFSTIFPE</sequence>
<name>A0ABD2IIE6_9BILA</name>
<accession>A0ABD2IIE6</accession>
<organism evidence="1 2">
    <name type="scientific">Heterodera trifolii</name>
    <dbReference type="NCBI Taxonomy" id="157864"/>
    <lineage>
        <taxon>Eukaryota</taxon>
        <taxon>Metazoa</taxon>
        <taxon>Ecdysozoa</taxon>
        <taxon>Nematoda</taxon>
        <taxon>Chromadorea</taxon>
        <taxon>Rhabditida</taxon>
        <taxon>Tylenchina</taxon>
        <taxon>Tylenchomorpha</taxon>
        <taxon>Tylenchoidea</taxon>
        <taxon>Heteroderidae</taxon>
        <taxon>Heteroderinae</taxon>
        <taxon>Heterodera</taxon>
    </lineage>
</organism>
<dbReference type="Proteomes" id="UP001620626">
    <property type="component" value="Unassembled WGS sequence"/>
</dbReference>
<dbReference type="PANTHER" id="PTHR21696">
    <property type="entry name" value="PROTEIN UNC-79 HOMOLOG"/>
    <property type="match status" value="1"/>
</dbReference>
<gene>
    <name evidence="1" type="ORF">niasHT_035859</name>
</gene>